<dbReference type="RefSeq" id="WP_305473344.1">
    <property type="nucleotide sequence ID" value="NZ_JAUYVT010000028.1"/>
</dbReference>
<gene>
    <name evidence="2" type="ORF">Q8W34_19845</name>
</gene>
<keyword evidence="3" id="KW-1185">Reference proteome</keyword>
<proteinExistence type="predicted"/>
<dbReference type="Pfam" id="PF11446">
    <property type="entry name" value="DUF2897"/>
    <property type="match status" value="1"/>
</dbReference>
<name>A0ABT9FJE4_9GAMM</name>
<dbReference type="InterPro" id="IPR021550">
    <property type="entry name" value="DUF2897"/>
</dbReference>
<sequence>MQTWQVILIVVMVFGVVIGNIALIKHSANMEFKKSDSHLKNKQDIKKP</sequence>
<keyword evidence="1" id="KW-0812">Transmembrane</keyword>
<feature type="transmembrane region" description="Helical" evidence="1">
    <location>
        <begin position="6"/>
        <end position="24"/>
    </location>
</feature>
<keyword evidence="1" id="KW-0472">Membrane</keyword>
<organism evidence="2 3">
    <name type="scientific">Pseudoalteromonas marina</name>
    <dbReference type="NCBI Taxonomy" id="267375"/>
    <lineage>
        <taxon>Bacteria</taxon>
        <taxon>Pseudomonadati</taxon>
        <taxon>Pseudomonadota</taxon>
        <taxon>Gammaproteobacteria</taxon>
        <taxon>Alteromonadales</taxon>
        <taxon>Pseudoalteromonadaceae</taxon>
        <taxon>Pseudoalteromonas</taxon>
    </lineage>
</organism>
<dbReference type="Proteomes" id="UP001177212">
    <property type="component" value="Unassembled WGS sequence"/>
</dbReference>
<evidence type="ECO:0000313" key="2">
    <source>
        <dbReference type="EMBL" id="MDP2566903.1"/>
    </source>
</evidence>
<comment type="caution">
    <text evidence="2">The sequence shown here is derived from an EMBL/GenBank/DDBJ whole genome shotgun (WGS) entry which is preliminary data.</text>
</comment>
<evidence type="ECO:0000256" key="1">
    <source>
        <dbReference type="SAM" id="Phobius"/>
    </source>
</evidence>
<reference evidence="2" key="1">
    <citation type="submission" date="2023-07" db="EMBL/GenBank/DDBJ databases">
        <title>Genome content predicts the carbon catabolic preferences of heterotrophic bacteria.</title>
        <authorList>
            <person name="Gralka M."/>
        </authorList>
    </citation>
    <scope>NUCLEOTIDE SEQUENCE</scope>
    <source>
        <strain evidence="2">4G09</strain>
    </source>
</reference>
<evidence type="ECO:0000313" key="3">
    <source>
        <dbReference type="Proteomes" id="UP001177212"/>
    </source>
</evidence>
<keyword evidence="1" id="KW-1133">Transmembrane helix</keyword>
<accession>A0ABT9FJE4</accession>
<dbReference type="EMBL" id="JAUYVT010000028">
    <property type="protein sequence ID" value="MDP2566903.1"/>
    <property type="molecule type" value="Genomic_DNA"/>
</dbReference>
<protein>
    <submittedName>
        <fullName evidence="2">DUF2897 family protein</fullName>
    </submittedName>
</protein>